<dbReference type="HOGENOM" id="CLU_021164_0_0_1"/>
<protein>
    <recommendedName>
        <fullName evidence="4">F-box domain-containing protein</fullName>
    </recommendedName>
</protein>
<dbReference type="EMBL" id="KB469301">
    <property type="protein sequence ID" value="EPQ55550.1"/>
    <property type="molecule type" value="Genomic_DNA"/>
</dbReference>
<dbReference type="GeneID" id="19303989"/>
<sequence>MSVLAAMELEYTPVMYMDTPANVPRCLLVTEILMEVLEHVTTSDQYGPPTLANLARTCRAFQAPAFSVLWRELTDLNPLIQCLPLDLWSQDRGSITLRRPMQMSDMDRFNYYAGFVRSLFTTSPMMDGLQQSLFSQLPHLYPPKISHERHWLSILPNLLHLRWIAETPNKLRMIYWLLTPCLKSLHVTSVCPEAHTRPFLNYLVDACSALEKLALCLYGAAITESVYLAVGRLVPKLKSLKSFSCNAPFAAQISPALSCLPHLEDLQLDFNNTATFVGSRSSFPTAQNPFPSLRRVNFAFNRLSECANMLDLLQHCILTHAYFSVREYADPESVGSFVADLSTKLRLSHDSLRHLCLLQNPARLPSDAILREEYIISGTALHPLRAFVALRHLRMHVQCGFDIDDSILTSLTSAWPGLRSLHFGVYKGLPRQTKITLGGLAFLVLNCPKLAHLSLPLDARLTSSYSQERQRVLDVVRRPEMPADKRITSIYVGESFIQNSAVVAAVLLDIFPNLEWVVGTEVDRVVWSGQRDKWHEVRLAVEKHQAERPLVDDDAVWQDDDEDEDEDEWEYGA</sequence>
<dbReference type="eggNOG" id="ENOG502SR04">
    <property type="taxonomic scope" value="Eukaryota"/>
</dbReference>
<name>S7RMB1_GLOTA</name>
<proteinExistence type="predicted"/>
<accession>S7RMB1</accession>
<dbReference type="Proteomes" id="UP000030669">
    <property type="component" value="Unassembled WGS sequence"/>
</dbReference>
<feature type="compositionally biased region" description="Acidic residues" evidence="1">
    <location>
        <begin position="552"/>
        <end position="573"/>
    </location>
</feature>
<evidence type="ECO:0000313" key="2">
    <source>
        <dbReference type="EMBL" id="EPQ55550.1"/>
    </source>
</evidence>
<evidence type="ECO:0000313" key="3">
    <source>
        <dbReference type="Proteomes" id="UP000030669"/>
    </source>
</evidence>
<dbReference type="Gene3D" id="3.80.10.10">
    <property type="entry name" value="Ribonuclease Inhibitor"/>
    <property type="match status" value="1"/>
</dbReference>
<evidence type="ECO:0000256" key="1">
    <source>
        <dbReference type="SAM" id="MobiDB-lite"/>
    </source>
</evidence>
<dbReference type="SUPFAM" id="SSF52047">
    <property type="entry name" value="RNI-like"/>
    <property type="match status" value="1"/>
</dbReference>
<reference evidence="2 3" key="1">
    <citation type="journal article" date="2012" name="Science">
        <title>The Paleozoic origin of enzymatic lignin decomposition reconstructed from 31 fungal genomes.</title>
        <authorList>
            <person name="Floudas D."/>
            <person name="Binder M."/>
            <person name="Riley R."/>
            <person name="Barry K."/>
            <person name="Blanchette R.A."/>
            <person name="Henrissat B."/>
            <person name="Martinez A.T."/>
            <person name="Otillar R."/>
            <person name="Spatafora J.W."/>
            <person name="Yadav J.S."/>
            <person name="Aerts A."/>
            <person name="Benoit I."/>
            <person name="Boyd A."/>
            <person name="Carlson A."/>
            <person name="Copeland A."/>
            <person name="Coutinho P.M."/>
            <person name="de Vries R.P."/>
            <person name="Ferreira P."/>
            <person name="Findley K."/>
            <person name="Foster B."/>
            <person name="Gaskell J."/>
            <person name="Glotzer D."/>
            <person name="Gorecki P."/>
            <person name="Heitman J."/>
            <person name="Hesse C."/>
            <person name="Hori C."/>
            <person name="Igarashi K."/>
            <person name="Jurgens J.A."/>
            <person name="Kallen N."/>
            <person name="Kersten P."/>
            <person name="Kohler A."/>
            <person name="Kuees U."/>
            <person name="Kumar T.K.A."/>
            <person name="Kuo A."/>
            <person name="LaButti K."/>
            <person name="Larrondo L.F."/>
            <person name="Lindquist E."/>
            <person name="Ling A."/>
            <person name="Lombard V."/>
            <person name="Lucas S."/>
            <person name="Lundell T."/>
            <person name="Martin R."/>
            <person name="McLaughlin D.J."/>
            <person name="Morgenstern I."/>
            <person name="Morin E."/>
            <person name="Murat C."/>
            <person name="Nagy L.G."/>
            <person name="Nolan M."/>
            <person name="Ohm R.A."/>
            <person name="Patyshakuliyeva A."/>
            <person name="Rokas A."/>
            <person name="Ruiz-Duenas F.J."/>
            <person name="Sabat G."/>
            <person name="Salamov A."/>
            <person name="Samejima M."/>
            <person name="Schmutz J."/>
            <person name="Slot J.C."/>
            <person name="St John F."/>
            <person name="Stenlid J."/>
            <person name="Sun H."/>
            <person name="Sun S."/>
            <person name="Syed K."/>
            <person name="Tsang A."/>
            <person name="Wiebenga A."/>
            <person name="Young D."/>
            <person name="Pisabarro A."/>
            <person name="Eastwood D.C."/>
            <person name="Martin F."/>
            <person name="Cullen D."/>
            <person name="Grigoriev I.V."/>
            <person name="Hibbett D.S."/>
        </authorList>
    </citation>
    <scope>NUCLEOTIDE SEQUENCE [LARGE SCALE GENOMIC DNA]</scope>
    <source>
        <strain evidence="2 3">ATCC 11539</strain>
    </source>
</reference>
<dbReference type="RefSeq" id="XP_007865630.1">
    <property type="nucleotide sequence ID" value="XM_007867439.1"/>
</dbReference>
<dbReference type="InterPro" id="IPR032675">
    <property type="entry name" value="LRR_dom_sf"/>
</dbReference>
<dbReference type="STRING" id="670483.S7RMB1"/>
<dbReference type="OrthoDB" id="3258386at2759"/>
<organism evidence="2 3">
    <name type="scientific">Gloeophyllum trabeum (strain ATCC 11539 / FP-39264 / Madison 617)</name>
    <name type="common">Brown rot fungus</name>
    <dbReference type="NCBI Taxonomy" id="670483"/>
    <lineage>
        <taxon>Eukaryota</taxon>
        <taxon>Fungi</taxon>
        <taxon>Dikarya</taxon>
        <taxon>Basidiomycota</taxon>
        <taxon>Agaricomycotina</taxon>
        <taxon>Agaricomycetes</taxon>
        <taxon>Gloeophyllales</taxon>
        <taxon>Gloeophyllaceae</taxon>
        <taxon>Gloeophyllum</taxon>
    </lineage>
</organism>
<dbReference type="AlphaFoldDB" id="S7RMB1"/>
<feature type="region of interest" description="Disordered" evidence="1">
    <location>
        <begin position="550"/>
        <end position="573"/>
    </location>
</feature>
<dbReference type="OMA" id="NIACHRY"/>
<gene>
    <name evidence="2" type="ORF">GLOTRDRAFT_138446</name>
</gene>
<dbReference type="KEGG" id="gtr:GLOTRDRAFT_138446"/>
<keyword evidence="3" id="KW-1185">Reference proteome</keyword>
<evidence type="ECO:0008006" key="4">
    <source>
        <dbReference type="Google" id="ProtNLM"/>
    </source>
</evidence>